<keyword evidence="2" id="KW-1185">Reference proteome</keyword>
<dbReference type="EMBL" id="OCTY01000002">
    <property type="protein sequence ID" value="SOJ53056.1"/>
    <property type="molecule type" value="Genomic_DNA"/>
</dbReference>
<organism evidence="1 2">
    <name type="scientific">Mycobacterium simulans</name>
    <dbReference type="NCBI Taxonomy" id="627089"/>
    <lineage>
        <taxon>Bacteria</taxon>
        <taxon>Bacillati</taxon>
        <taxon>Actinomycetota</taxon>
        <taxon>Actinomycetes</taxon>
        <taxon>Mycobacteriales</taxon>
        <taxon>Mycobacteriaceae</taxon>
        <taxon>Mycobacterium</taxon>
    </lineage>
</organism>
<protein>
    <submittedName>
        <fullName evidence="1">Uncharacterized protein</fullName>
    </submittedName>
</protein>
<comment type="caution">
    <text evidence="1">The sequence shown here is derived from an EMBL/GenBank/DDBJ whole genome shotgun (WGS) entry which is preliminary data.</text>
</comment>
<dbReference type="AlphaFoldDB" id="A0A7Z7IHY6"/>
<evidence type="ECO:0000313" key="2">
    <source>
        <dbReference type="Proteomes" id="UP000554965"/>
    </source>
</evidence>
<gene>
    <name evidence="1" type="ORF">MSIMFB_00560</name>
</gene>
<accession>A0A7Z7IHY6</accession>
<evidence type="ECO:0000313" key="1">
    <source>
        <dbReference type="EMBL" id="SOJ53056.1"/>
    </source>
</evidence>
<reference evidence="1 2" key="1">
    <citation type="submission" date="2017-10" db="EMBL/GenBank/DDBJ databases">
        <authorList>
            <consortium name="Urmite Genomes"/>
        </authorList>
    </citation>
    <scope>NUCLEOTIDE SEQUENCE [LARGE SCALE GENOMIC DNA]</scope>
    <source>
        <strain evidence="1 2">FB-527</strain>
    </source>
</reference>
<proteinExistence type="predicted"/>
<name>A0A7Z7IHY6_9MYCO</name>
<dbReference type="Proteomes" id="UP000554965">
    <property type="component" value="Unassembled WGS sequence"/>
</dbReference>
<sequence length="89" mass="9044">MLTTHRAGWCESLAGTLAGNTPPAGLGSSWLGSAAAVNTAHAEIAAAGMRCTYRVQATATELAAAVGRYAENEADSAARLRALDVPKVC</sequence>